<keyword evidence="2" id="KW-1185">Reference proteome</keyword>
<name>D8LBN8_ECTSI</name>
<dbReference type="InParanoid" id="D8LBN8"/>
<evidence type="ECO:0000313" key="2">
    <source>
        <dbReference type="Proteomes" id="UP000002630"/>
    </source>
</evidence>
<proteinExistence type="predicted"/>
<evidence type="ECO:0000313" key="1">
    <source>
        <dbReference type="EMBL" id="CBN76747.1"/>
    </source>
</evidence>
<dbReference type="AlphaFoldDB" id="D8LBN8"/>
<dbReference type="EMBL" id="FN649726">
    <property type="protein sequence ID" value="CBN76747.1"/>
    <property type="molecule type" value="Genomic_DNA"/>
</dbReference>
<organism evidence="1 2">
    <name type="scientific">Ectocarpus siliculosus</name>
    <name type="common">Brown alga</name>
    <name type="synonym">Conferva siliculosa</name>
    <dbReference type="NCBI Taxonomy" id="2880"/>
    <lineage>
        <taxon>Eukaryota</taxon>
        <taxon>Sar</taxon>
        <taxon>Stramenopiles</taxon>
        <taxon>Ochrophyta</taxon>
        <taxon>PX clade</taxon>
        <taxon>Phaeophyceae</taxon>
        <taxon>Ectocarpales</taxon>
        <taxon>Ectocarpaceae</taxon>
        <taxon>Ectocarpus</taxon>
    </lineage>
</organism>
<accession>D8LBN8</accession>
<gene>
    <name evidence="1" type="ORF">Esi_0000_0560</name>
</gene>
<dbReference type="EMBL" id="FN647682">
    <property type="protein sequence ID" value="CBN76747.1"/>
    <property type="molecule type" value="Genomic_DNA"/>
</dbReference>
<protein>
    <submittedName>
        <fullName evidence="1">Uncharacterized protein</fullName>
    </submittedName>
</protein>
<dbReference type="Proteomes" id="UP000002630">
    <property type="component" value="Linkage Group LG01"/>
</dbReference>
<reference evidence="1 2" key="1">
    <citation type="journal article" date="2010" name="Nature">
        <title>The Ectocarpus genome and the independent evolution of multicellularity in brown algae.</title>
        <authorList>
            <person name="Cock J.M."/>
            <person name="Sterck L."/>
            <person name="Rouze P."/>
            <person name="Scornet D."/>
            <person name="Allen A.E."/>
            <person name="Amoutzias G."/>
            <person name="Anthouard V."/>
            <person name="Artiguenave F."/>
            <person name="Aury J.M."/>
            <person name="Badger J.H."/>
            <person name="Beszteri B."/>
            <person name="Billiau K."/>
            <person name="Bonnet E."/>
            <person name="Bothwell J.H."/>
            <person name="Bowler C."/>
            <person name="Boyen C."/>
            <person name="Brownlee C."/>
            <person name="Carrano C.J."/>
            <person name="Charrier B."/>
            <person name="Cho G.Y."/>
            <person name="Coelho S.M."/>
            <person name="Collen J."/>
            <person name="Corre E."/>
            <person name="Da Silva C."/>
            <person name="Delage L."/>
            <person name="Delaroque N."/>
            <person name="Dittami S.M."/>
            <person name="Doulbeau S."/>
            <person name="Elias M."/>
            <person name="Farnham G."/>
            <person name="Gachon C.M."/>
            <person name="Gschloessl B."/>
            <person name="Heesch S."/>
            <person name="Jabbari K."/>
            <person name="Jubin C."/>
            <person name="Kawai H."/>
            <person name="Kimura K."/>
            <person name="Kloareg B."/>
            <person name="Kupper F.C."/>
            <person name="Lang D."/>
            <person name="Le Bail A."/>
            <person name="Leblanc C."/>
            <person name="Lerouge P."/>
            <person name="Lohr M."/>
            <person name="Lopez P.J."/>
            <person name="Martens C."/>
            <person name="Maumus F."/>
            <person name="Michel G."/>
            <person name="Miranda-Saavedra D."/>
            <person name="Morales J."/>
            <person name="Moreau H."/>
            <person name="Motomura T."/>
            <person name="Nagasato C."/>
            <person name="Napoli C.A."/>
            <person name="Nelson D.R."/>
            <person name="Nyvall-Collen P."/>
            <person name="Peters A.F."/>
            <person name="Pommier C."/>
            <person name="Potin P."/>
            <person name="Poulain J."/>
            <person name="Quesneville H."/>
            <person name="Read B."/>
            <person name="Rensing S.A."/>
            <person name="Ritter A."/>
            <person name="Rousvoal S."/>
            <person name="Samanta M."/>
            <person name="Samson G."/>
            <person name="Schroeder D.C."/>
            <person name="Segurens B."/>
            <person name="Strittmatter M."/>
            <person name="Tonon T."/>
            <person name="Tregear J.W."/>
            <person name="Valentin K."/>
            <person name="von Dassow P."/>
            <person name="Yamagishi T."/>
            <person name="Van de Peer Y."/>
            <person name="Wincker P."/>
        </authorList>
    </citation>
    <scope>NUCLEOTIDE SEQUENCE [LARGE SCALE GENOMIC DNA]</scope>
    <source>
        <strain evidence="2">Ec32 / CCAP1310/4</strain>
    </source>
</reference>
<sequence>MVGTNRRRSTFCRAMKHELCVDAPGRVRVHVGRVDDGETHTYMYIHTRRVPGDSS</sequence>